<protein>
    <submittedName>
        <fullName evidence="4">Uncharacterized protein</fullName>
    </submittedName>
</protein>
<keyword evidence="5" id="KW-1185">Reference proteome</keyword>
<sequence length="514" mass="55917">MARLLPSLRSAPAPFLALLFHIVLARAAFWTATSNYMLSTSTSTYTYRSTSLDLYTRTSIRTIKQGATPTGSVISSTTSTDTYYDILYTRITYAQGAVGESDLLSSTLFNSDEYYRSTSTYYYMDVTFTAPASCPTQFTYKTSVSVTVPTPVTDQVTPKSTKTGTPVTYESYVRPYVTYILSDGAAPFTSTSAFFYRYYIASCSSPYSPASTTTSRGSGGSGGSSRNGNTSWEVCSWYTGCTSLKTWIIVIATILPTIFALGFLESWFWFRRLMLGKACLRFGTVCWIFLSLWIACFTRKQGSRSKEDQVLLREKWNALGGRAAFKLWFKWGFRHQYPTELLGTYSKTSVGTGSDTVLPTANDTAPGTGPNGGAPQMQQQGQPIYYQPGTYPQQHPQQPYGPVPIPNQPQSSYSAVSPVSSSVPTAVPTPQPQYAQPNGQQQPVMQYYDPGQPPNTTFAATGTPTPPPQAAPQPQPQAPRAPESVPPVVTVPQNLQQPATAPAPPAPSAPSGNP</sequence>
<organism evidence="4 5">
    <name type="scientific">Dendryphion nanum</name>
    <dbReference type="NCBI Taxonomy" id="256645"/>
    <lineage>
        <taxon>Eukaryota</taxon>
        <taxon>Fungi</taxon>
        <taxon>Dikarya</taxon>
        <taxon>Ascomycota</taxon>
        <taxon>Pezizomycotina</taxon>
        <taxon>Dothideomycetes</taxon>
        <taxon>Pleosporomycetidae</taxon>
        <taxon>Pleosporales</taxon>
        <taxon>Torulaceae</taxon>
        <taxon>Dendryphion</taxon>
    </lineage>
</organism>
<evidence type="ECO:0000256" key="3">
    <source>
        <dbReference type="SAM" id="SignalP"/>
    </source>
</evidence>
<feature type="compositionally biased region" description="Pro residues" evidence="1">
    <location>
        <begin position="501"/>
        <end position="514"/>
    </location>
</feature>
<feature type="chain" id="PRO_5040309025" evidence="3">
    <location>
        <begin position="28"/>
        <end position="514"/>
    </location>
</feature>
<feature type="compositionally biased region" description="Polar residues" evidence="1">
    <location>
        <begin position="353"/>
        <end position="363"/>
    </location>
</feature>
<evidence type="ECO:0000256" key="2">
    <source>
        <dbReference type="SAM" id="Phobius"/>
    </source>
</evidence>
<comment type="caution">
    <text evidence="4">The sequence shown here is derived from an EMBL/GenBank/DDBJ whole genome shotgun (WGS) entry which is preliminary data.</text>
</comment>
<dbReference type="OrthoDB" id="3795566at2759"/>
<feature type="compositionally biased region" description="Low complexity" evidence="1">
    <location>
        <begin position="364"/>
        <end position="398"/>
    </location>
</feature>
<feature type="compositionally biased region" description="Low complexity" evidence="1">
    <location>
        <begin position="408"/>
        <end position="443"/>
    </location>
</feature>
<evidence type="ECO:0000313" key="4">
    <source>
        <dbReference type="EMBL" id="KAH7115922.1"/>
    </source>
</evidence>
<keyword evidence="2" id="KW-0472">Membrane</keyword>
<dbReference type="Proteomes" id="UP000700596">
    <property type="component" value="Unassembled WGS sequence"/>
</dbReference>
<accession>A0A9P9IDI6</accession>
<evidence type="ECO:0000256" key="1">
    <source>
        <dbReference type="SAM" id="MobiDB-lite"/>
    </source>
</evidence>
<feature type="compositionally biased region" description="Low complexity" evidence="1">
    <location>
        <begin position="454"/>
        <end position="463"/>
    </location>
</feature>
<keyword evidence="2" id="KW-0812">Transmembrane</keyword>
<evidence type="ECO:0000313" key="5">
    <source>
        <dbReference type="Proteomes" id="UP000700596"/>
    </source>
</evidence>
<keyword evidence="2" id="KW-1133">Transmembrane helix</keyword>
<proteinExistence type="predicted"/>
<feature type="compositionally biased region" description="Pro residues" evidence="1">
    <location>
        <begin position="464"/>
        <end position="479"/>
    </location>
</feature>
<gene>
    <name evidence="4" type="ORF">B0J11DRAFT_538750</name>
</gene>
<feature type="signal peptide" evidence="3">
    <location>
        <begin position="1"/>
        <end position="27"/>
    </location>
</feature>
<dbReference type="AlphaFoldDB" id="A0A9P9IDI6"/>
<keyword evidence="3" id="KW-0732">Signal</keyword>
<feature type="transmembrane region" description="Helical" evidence="2">
    <location>
        <begin position="247"/>
        <end position="269"/>
    </location>
</feature>
<feature type="region of interest" description="Disordered" evidence="1">
    <location>
        <begin position="353"/>
        <end position="514"/>
    </location>
</feature>
<reference evidence="4" key="1">
    <citation type="journal article" date="2021" name="Nat. Commun.">
        <title>Genetic determinants of endophytism in the Arabidopsis root mycobiome.</title>
        <authorList>
            <person name="Mesny F."/>
            <person name="Miyauchi S."/>
            <person name="Thiergart T."/>
            <person name="Pickel B."/>
            <person name="Atanasova L."/>
            <person name="Karlsson M."/>
            <person name="Huettel B."/>
            <person name="Barry K.W."/>
            <person name="Haridas S."/>
            <person name="Chen C."/>
            <person name="Bauer D."/>
            <person name="Andreopoulos W."/>
            <person name="Pangilinan J."/>
            <person name="LaButti K."/>
            <person name="Riley R."/>
            <person name="Lipzen A."/>
            <person name="Clum A."/>
            <person name="Drula E."/>
            <person name="Henrissat B."/>
            <person name="Kohler A."/>
            <person name="Grigoriev I.V."/>
            <person name="Martin F.M."/>
            <person name="Hacquard S."/>
        </authorList>
    </citation>
    <scope>NUCLEOTIDE SEQUENCE</scope>
    <source>
        <strain evidence="4">MPI-CAGE-CH-0243</strain>
    </source>
</reference>
<feature type="transmembrane region" description="Helical" evidence="2">
    <location>
        <begin position="278"/>
        <end position="295"/>
    </location>
</feature>
<name>A0A9P9IDI6_9PLEO</name>
<dbReference type="EMBL" id="JAGMWT010000015">
    <property type="protein sequence ID" value="KAH7115922.1"/>
    <property type="molecule type" value="Genomic_DNA"/>
</dbReference>